<evidence type="ECO:0000313" key="3">
    <source>
        <dbReference type="Proteomes" id="UP000593561"/>
    </source>
</evidence>
<reference evidence="2 3" key="1">
    <citation type="journal article" date="2019" name="Genome Biol. Evol.">
        <title>Insights into the evolution of the New World diploid cottons (Gossypium, subgenus Houzingenia) based on genome sequencing.</title>
        <authorList>
            <person name="Grover C.E."/>
            <person name="Arick M.A. 2nd"/>
            <person name="Thrash A."/>
            <person name="Conover J.L."/>
            <person name="Sanders W.S."/>
            <person name="Peterson D.G."/>
            <person name="Frelichowski J.E."/>
            <person name="Scheffler J.A."/>
            <person name="Scheffler B.E."/>
            <person name="Wendel J.F."/>
        </authorList>
    </citation>
    <scope>NUCLEOTIDE SEQUENCE [LARGE SCALE GENOMIC DNA]</scope>
    <source>
        <strain evidence="2">27</strain>
        <tissue evidence="2">Leaf</tissue>
    </source>
</reference>
<evidence type="ECO:0000313" key="2">
    <source>
        <dbReference type="EMBL" id="MBA0633591.1"/>
    </source>
</evidence>
<feature type="signal peptide" evidence="1">
    <location>
        <begin position="1"/>
        <end position="28"/>
    </location>
</feature>
<sequence length="304" mass="33431">MARIGTSAAHIVLAIFAVAMFVVSGTMAQDIAPSPAMATGTGSALPVSAVFLCSSMLERGFGDLEIQLEADKGDLNRATRVTLVRKIHANKTLNRRGLKGFCKASGQGQNKNRMDHLVRTCRFEKVKSGDEGQVKRYGGWMKSVGGRNNIVLGIKEGNGIGLGVRVREKGRWVHSGVGLEELWKIQVGWEKVQCMSLKRSLEDKDQENNWEGKKHKIECWIIRKSGNKGVKENAISRKGYGCTRGLQRKRRVKKYKGIGRRKKKIGGEESNEIDFFGVLVDVPIQRSVDAKGYGGCPTTATQGL</sequence>
<dbReference type="Proteomes" id="UP000593561">
    <property type="component" value="Unassembled WGS sequence"/>
</dbReference>
<evidence type="ECO:0000256" key="1">
    <source>
        <dbReference type="SAM" id="SignalP"/>
    </source>
</evidence>
<dbReference type="AlphaFoldDB" id="A0A7J8T5F7"/>
<feature type="chain" id="PRO_5029893432" evidence="1">
    <location>
        <begin position="29"/>
        <end position="304"/>
    </location>
</feature>
<keyword evidence="1" id="KW-0732">Signal</keyword>
<dbReference type="EMBL" id="JABFAC010038495">
    <property type="protein sequence ID" value="MBA0633591.1"/>
    <property type="molecule type" value="Genomic_DNA"/>
</dbReference>
<proteinExistence type="predicted"/>
<organism evidence="2 3">
    <name type="scientific">Gossypium davidsonii</name>
    <name type="common">Davidson's cotton</name>
    <name type="synonym">Gossypium klotzschianum subsp. davidsonii</name>
    <dbReference type="NCBI Taxonomy" id="34287"/>
    <lineage>
        <taxon>Eukaryota</taxon>
        <taxon>Viridiplantae</taxon>
        <taxon>Streptophyta</taxon>
        <taxon>Embryophyta</taxon>
        <taxon>Tracheophyta</taxon>
        <taxon>Spermatophyta</taxon>
        <taxon>Magnoliopsida</taxon>
        <taxon>eudicotyledons</taxon>
        <taxon>Gunneridae</taxon>
        <taxon>Pentapetalae</taxon>
        <taxon>rosids</taxon>
        <taxon>malvids</taxon>
        <taxon>Malvales</taxon>
        <taxon>Malvaceae</taxon>
        <taxon>Malvoideae</taxon>
        <taxon>Gossypium</taxon>
    </lineage>
</organism>
<name>A0A7J8T5F7_GOSDV</name>
<accession>A0A7J8T5F7</accession>
<protein>
    <submittedName>
        <fullName evidence="2">Uncharacterized protein</fullName>
    </submittedName>
</protein>
<keyword evidence="3" id="KW-1185">Reference proteome</keyword>
<gene>
    <name evidence="2" type="ORF">Godav_024573</name>
</gene>
<comment type="caution">
    <text evidence="2">The sequence shown here is derived from an EMBL/GenBank/DDBJ whole genome shotgun (WGS) entry which is preliminary data.</text>
</comment>